<keyword evidence="8" id="KW-0449">Lipoprotein</keyword>
<comment type="subcellular location">
    <subcellularLocation>
        <location evidence="2">Cell outer membrane</location>
        <topology evidence="2">Lipid-anchor</topology>
    </subcellularLocation>
</comment>
<evidence type="ECO:0000256" key="5">
    <source>
        <dbReference type="ARBA" id="ARBA00023136"/>
    </source>
</evidence>
<comment type="similarity">
    <text evidence="3">Belongs to the variable small protein (Vsp) family.</text>
</comment>
<protein>
    <submittedName>
        <fullName evidence="9">Variable outer membrane protein</fullName>
    </submittedName>
</protein>
<evidence type="ECO:0000256" key="7">
    <source>
        <dbReference type="ARBA" id="ARBA00023237"/>
    </source>
</evidence>
<dbReference type="InterPro" id="IPR001800">
    <property type="entry name" value="Lipoprotein_OspC"/>
</dbReference>
<dbReference type="HOGENOM" id="CLU_2535907_0_0_12"/>
<dbReference type="EMBL" id="CP004162">
    <property type="protein sequence ID" value="AHH04214.1"/>
    <property type="molecule type" value="Genomic_DNA"/>
</dbReference>
<comment type="function">
    <text evidence="1">The Vlp and Vsp proteins are antigenically distinct proteins, only one vlp or vsp gene is transcriptionally active at any one time. Switching between these genes is a mechanism of host immune response evasion.</text>
</comment>
<dbReference type="Gene3D" id="1.20.120.240">
    <property type="entry name" value="Lipoprotein, type 6"/>
    <property type="match status" value="1"/>
</dbReference>
<keyword evidence="9" id="KW-0614">Plasmid</keyword>
<evidence type="ECO:0000313" key="9">
    <source>
        <dbReference type="EMBL" id="AHH04214.1"/>
    </source>
</evidence>
<keyword evidence="7" id="KW-0998">Cell outer membrane</keyword>
<dbReference type="AlphaFoldDB" id="W5SAT8"/>
<dbReference type="InterPro" id="IPR036437">
    <property type="entry name" value="OspC-like_sf"/>
</dbReference>
<evidence type="ECO:0000256" key="4">
    <source>
        <dbReference type="ARBA" id="ARBA00022729"/>
    </source>
</evidence>
<geneLocation type="plasmid" evidence="9">
    <name>unnamed</name>
</geneLocation>
<organism evidence="9">
    <name type="scientific">Borrelia nietonii YOR</name>
    <dbReference type="NCBI Taxonomy" id="1293576"/>
    <lineage>
        <taxon>Bacteria</taxon>
        <taxon>Pseudomonadati</taxon>
        <taxon>Spirochaetota</taxon>
        <taxon>Spirochaetia</taxon>
        <taxon>Spirochaetales</taxon>
        <taxon>Borreliaceae</taxon>
        <taxon>Borrelia</taxon>
        <taxon>Borrelia nietonii</taxon>
    </lineage>
</organism>
<reference evidence="9" key="1">
    <citation type="submission" date="2013-02" db="EMBL/GenBank/DDBJ databases">
        <title>Comparative genomics of Borrelia species.</title>
        <authorList>
            <person name="Schwan T.G."/>
            <person name="Raffel S.J."/>
            <person name="Porcella S.F."/>
        </authorList>
    </citation>
    <scope>NUCLEOTIDE SEQUENCE</scope>
    <source>
        <strain evidence="9">YOR</strain>
        <plasmid evidence="9">unnamed</plasmid>
    </source>
</reference>
<dbReference type="GO" id="GO:0009279">
    <property type="term" value="C:cell outer membrane"/>
    <property type="evidence" value="ECO:0007669"/>
    <property type="project" value="UniProtKB-SubCell"/>
</dbReference>
<evidence type="ECO:0000256" key="1">
    <source>
        <dbReference type="ARBA" id="ARBA00003932"/>
    </source>
</evidence>
<evidence type="ECO:0000256" key="2">
    <source>
        <dbReference type="ARBA" id="ARBA00004459"/>
    </source>
</evidence>
<sequence length="83" mass="9055">MVLISCNNGGRELKSDEVTKSDGTVLDLSKISAKIKEASAFAASVKEVHALVRSIDDIAKGIKKKLLQMGWKMMLMVVITILH</sequence>
<dbReference type="SUPFAM" id="SSF63515">
    <property type="entry name" value="Outer surface protein C (OspC)"/>
    <property type="match status" value="1"/>
</dbReference>
<evidence type="ECO:0000256" key="8">
    <source>
        <dbReference type="ARBA" id="ARBA00023288"/>
    </source>
</evidence>
<dbReference type="Pfam" id="PF01441">
    <property type="entry name" value="Lipoprotein_6"/>
    <property type="match status" value="1"/>
</dbReference>
<name>W5SAT8_9SPIR</name>
<evidence type="ECO:0000256" key="3">
    <source>
        <dbReference type="ARBA" id="ARBA00008719"/>
    </source>
</evidence>
<keyword evidence="4" id="KW-0732">Signal</keyword>
<gene>
    <name evidence="9" type="ORF">BHY_1263</name>
</gene>
<evidence type="ECO:0000256" key="6">
    <source>
        <dbReference type="ARBA" id="ARBA00023139"/>
    </source>
</evidence>
<accession>W5SAT8</accession>
<proteinExistence type="inferred from homology"/>
<keyword evidence="6" id="KW-0564">Palmitate</keyword>
<keyword evidence="5" id="KW-0472">Membrane</keyword>